<gene>
    <name evidence="13" type="ORF">KSV97_04610</name>
    <name evidence="14" type="ORF">KSW06_04800</name>
</gene>
<keyword evidence="4" id="KW-0677">Repeat</keyword>
<dbReference type="PANTHER" id="PTHR22777:SF17">
    <property type="entry name" value="UPF0053 PROTEIN SLL0260"/>
    <property type="match status" value="1"/>
</dbReference>
<evidence type="ECO:0000256" key="9">
    <source>
        <dbReference type="PROSITE-ProRule" id="PRU01193"/>
    </source>
</evidence>
<keyword evidence="7 9" id="KW-0472">Membrane</keyword>
<dbReference type="FunFam" id="3.10.580.10:FF:000002">
    <property type="entry name" value="Magnesium/cobalt efflux protein CorC"/>
    <property type="match status" value="1"/>
</dbReference>
<dbReference type="Pfam" id="PF00571">
    <property type="entry name" value="CBS"/>
    <property type="match status" value="2"/>
</dbReference>
<evidence type="ECO:0000256" key="6">
    <source>
        <dbReference type="ARBA" id="ARBA00023122"/>
    </source>
</evidence>
<feature type="domain" description="CNNM transmembrane" evidence="12">
    <location>
        <begin position="1"/>
        <end position="188"/>
    </location>
</feature>
<evidence type="ECO:0000256" key="5">
    <source>
        <dbReference type="ARBA" id="ARBA00022989"/>
    </source>
</evidence>
<dbReference type="GO" id="GO:0005886">
    <property type="term" value="C:plasma membrane"/>
    <property type="evidence" value="ECO:0007669"/>
    <property type="project" value="TreeGrafter"/>
</dbReference>
<keyword evidence="5 9" id="KW-1133">Transmembrane helix</keyword>
<reference evidence="13 16" key="1">
    <citation type="submission" date="2021-06" db="EMBL/GenBank/DDBJ databases">
        <title>Collection of gut derived symbiotic bacterial strains cultured from healthy donors.</title>
        <authorList>
            <person name="Lin H."/>
            <person name="Littmann E."/>
            <person name="Pamer E.G."/>
        </authorList>
    </citation>
    <scope>NUCLEOTIDE SEQUENCE</scope>
    <source>
        <strain evidence="14 16">MSK.21.70</strain>
        <strain evidence="13">MSK.21.82</strain>
    </source>
</reference>
<dbReference type="AlphaFoldDB" id="A0AAW4MXI3"/>
<evidence type="ECO:0000313" key="13">
    <source>
        <dbReference type="EMBL" id="MBV3382526.1"/>
    </source>
</evidence>
<evidence type="ECO:0000259" key="11">
    <source>
        <dbReference type="PROSITE" id="PS51371"/>
    </source>
</evidence>
<dbReference type="Proteomes" id="UP001197492">
    <property type="component" value="Unassembled WGS sequence"/>
</dbReference>
<keyword evidence="3 9" id="KW-0812">Transmembrane</keyword>
<dbReference type="CDD" id="cd04590">
    <property type="entry name" value="CBS_pair_CorC_HlyC_assoc"/>
    <property type="match status" value="1"/>
</dbReference>
<feature type="domain" description="CBS" evidence="11">
    <location>
        <begin position="271"/>
        <end position="328"/>
    </location>
</feature>
<dbReference type="Gene3D" id="3.30.465.10">
    <property type="match status" value="1"/>
</dbReference>
<dbReference type="EMBL" id="JAHOEL010000021">
    <property type="protein sequence ID" value="MBV3392586.1"/>
    <property type="molecule type" value="Genomic_DNA"/>
</dbReference>
<dbReference type="InterPro" id="IPR036318">
    <property type="entry name" value="FAD-bd_PCMH-like_sf"/>
</dbReference>
<evidence type="ECO:0000256" key="3">
    <source>
        <dbReference type="ARBA" id="ARBA00022692"/>
    </source>
</evidence>
<dbReference type="InterPro" id="IPR005170">
    <property type="entry name" value="Transptr-assoc_dom"/>
</dbReference>
<feature type="domain" description="CBS" evidence="11">
    <location>
        <begin position="207"/>
        <end position="268"/>
    </location>
</feature>
<dbReference type="PROSITE" id="PS51371">
    <property type="entry name" value="CBS"/>
    <property type="match status" value="2"/>
</dbReference>
<accession>A0AAW4MXI3</accession>
<evidence type="ECO:0000313" key="16">
    <source>
        <dbReference type="Proteomes" id="UP001197492"/>
    </source>
</evidence>
<dbReference type="GeneID" id="301324785"/>
<feature type="transmembrane region" description="Helical" evidence="10">
    <location>
        <begin position="93"/>
        <end position="112"/>
    </location>
</feature>
<dbReference type="Gene3D" id="3.10.580.10">
    <property type="entry name" value="CBS-domain"/>
    <property type="match status" value="1"/>
</dbReference>
<keyword evidence="6 8" id="KW-0129">CBS domain</keyword>
<proteinExistence type="inferred from homology"/>
<sequence length="427" mass="47811">MMVVIFILLIGLSGLFSSAETAFMSVSKIRVKTVSEDEEDPHHAKALIVSNLLEDTDHLLSTILVGNNLVNILASSLTTSFVISVFGNEGTGVAVATGFVTLMILIFGEITPKTLAVSKAEALCYRFCRFIQFINFIFTPVVVILTAVSHGLIHILGGNIDPQPTLSEEDLKTIVNVSHEEGVLEDEEKEMMHNIFDFGDTDIKEIMTPRIHVATVDYDATYDEVVAVLQESQYSRLPVLSEEGDEIVGVLHIKDILMKPVDHEHFQVKDYMRDAYFVYEFNHISDVFASMRKEHVSLSVVLDEYGVMAGIVTLEDIVEEIVGEIDDEYDDNSEEVKKISKNVYLVDGSLNIDEVNDRCGTEFASEEFESIGGLVLGQVNGSPNPHQKVYVDDCMFIIEKIDKNRIELLRLIIPEEESQKENEEKHD</sequence>
<dbReference type="SUPFAM" id="SSF56176">
    <property type="entry name" value="FAD-binding/transporter-associated domain-like"/>
    <property type="match status" value="1"/>
</dbReference>
<dbReference type="SMART" id="SM01091">
    <property type="entry name" value="CorC_HlyC"/>
    <property type="match status" value="1"/>
</dbReference>
<dbReference type="GO" id="GO:0050660">
    <property type="term" value="F:flavin adenine dinucleotide binding"/>
    <property type="evidence" value="ECO:0007669"/>
    <property type="project" value="InterPro"/>
</dbReference>
<dbReference type="InterPro" id="IPR046342">
    <property type="entry name" value="CBS_dom_sf"/>
</dbReference>
<name>A0AAW4MXI3_9FIRM</name>
<keyword evidence="16" id="KW-1185">Reference proteome</keyword>
<evidence type="ECO:0000256" key="10">
    <source>
        <dbReference type="SAM" id="Phobius"/>
    </source>
</evidence>
<evidence type="ECO:0000313" key="15">
    <source>
        <dbReference type="Proteomes" id="UP001196408"/>
    </source>
</evidence>
<comment type="caution">
    <text evidence="13">The sequence shown here is derived from an EMBL/GenBank/DDBJ whole genome shotgun (WGS) entry which is preliminary data.</text>
</comment>
<evidence type="ECO:0000256" key="8">
    <source>
        <dbReference type="PROSITE-ProRule" id="PRU00703"/>
    </source>
</evidence>
<organism evidence="13 15">
    <name type="scientific">Catenibacterium mitsuokai</name>
    <dbReference type="NCBI Taxonomy" id="100886"/>
    <lineage>
        <taxon>Bacteria</taxon>
        <taxon>Bacillati</taxon>
        <taxon>Bacillota</taxon>
        <taxon>Erysipelotrichia</taxon>
        <taxon>Erysipelotrichales</taxon>
        <taxon>Coprobacillaceae</taxon>
        <taxon>Catenibacterium</taxon>
    </lineage>
</organism>
<dbReference type="InterPro" id="IPR016169">
    <property type="entry name" value="FAD-bd_PCMH_sub2"/>
</dbReference>
<dbReference type="PANTHER" id="PTHR22777">
    <property type="entry name" value="HEMOLYSIN-RELATED"/>
    <property type="match status" value="1"/>
</dbReference>
<protein>
    <submittedName>
        <fullName evidence="13">Hemolysin family protein</fullName>
    </submittedName>
</protein>
<dbReference type="InterPro" id="IPR044751">
    <property type="entry name" value="Ion_transp-like_CBS"/>
</dbReference>
<evidence type="ECO:0000256" key="7">
    <source>
        <dbReference type="ARBA" id="ARBA00023136"/>
    </source>
</evidence>
<dbReference type="InterPro" id="IPR000644">
    <property type="entry name" value="CBS_dom"/>
</dbReference>
<evidence type="ECO:0000256" key="1">
    <source>
        <dbReference type="ARBA" id="ARBA00004141"/>
    </source>
</evidence>
<evidence type="ECO:0000259" key="12">
    <source>
        <dbReference type="PROSITE" id="PS51846"/>
    </source>
</evidence>
<dbReference type="SUPFAM" id="SSF54631">
    <property type="entry name" value="CBS-domain pair"/>
    <property type="match status" value="1"/>
</dbReference>
<dbReference type="RefSeq" id="WP_187012122.1">
    <property type="nucleotide sequence ID" value="NZ_JAHOEB010000021.1"/>
</dbReference>
<dbReference type="SMART" id="SM00116">
    <property type="entry name" value="CBS"/>
    <property type="match status" value="2"/>
</dbReference>
<feature type="transmembrane region" description="Helical" evidence="10">
    <location>
        <begin position="133"/>
        <end position="157"/>
    </location>
</feature>
<dbReference type="EMBL" id="JAHOEF010000020">
    <property type="protein sequence ID" value="MBV3382526.1"/>
    <property type="molecule type" value="Genomic_DNA"/>
</dbReference>
<dbReference type="InterPro" id="IPR002550">
    <property type="entry name" value="CNNM"/>
</dbReference>
<comment type="similarity">
    <text evidence="2">Belongs to the UPF0053 family.</text>
</comment>
<dbReference type="Pfam" id="PF03471">
    <property type="entry name" value="CorC_HlyC"/>
    <property type="match status" value="1"/>
</dbReference>
<dbReference type="Pfam" id="PF01595">
    <property type="entry name" value="CNNM"/>
    <property type="match status" value="1"/>
</dbReference>
<evidence type="ECO:0000256" key="4">
    <source>
        <dbReference type="ARBA" id="ARBA00022737"/>
    </source>
</evidence>
<evidence type="ECO:0000313" key="14">
    <source>
        <dbReference type="EMBL" id="MBV3392586.1"/>
    </source>
</evidence>
<dbReference type="PROSITE" id="PS51846">
    <property type="entry name" value="CNNM"/>
    <property type="match status" value="1"/>
</dbReference>
<comment type="subcellular location">
    <subcellularLocation>
        <location evidence="1">Membrane</location>
        <topology evidence="1">Multi-pass membrane protein</topology>
    </subcellularLocation>
</comment>
<dbReference type="Proteomes" id="UP001196408">
    <property type="component" value="Unassembled WGS sequence"/>
</dbReference>
<evidence type="ECO:0000256" key="2">
    <source>
        <dbReference type="ARBA" id="ARBA00006337"/>
    </source>
</evidence>